<sequence length="171" mass="19900">MQKELLAELIKGSISVTDALEVIMENDDVVNDIDFHNWVKLEIDGFEKIDRALIPDYRWVEADIILVGANNSNEEIHTVLEIPEEHYFHLGYMSIKHSIAIIENELLNGYEDYKKYPMTEFEVQGFSIASYGWFHKKGIEIQSGYRRSLIKNLEVVRNGVKDRLIQQLTIK</sequence>
<gene>
    <name evidence="2" type="ORF">NF867_09270</name>
</gene>
<evidence type="ECO:0000313" key="3">
    <source>
        <dbReference type="Proteomes" id="UP001155182"/>
    </source>
</evidence>
<organism evidence="2 3">
    <name type="scientific">Solitalea agri</name>
    <dbReference type="NCBI Taxonomy" id="2953739"/>
    <lineage>
        <taxon>Bacteria</taxon>
        <taxon>Pseudomonadati</taxon>
        <taxon>Bacteroidota</taxon>
        <taxon>Sphingobacteriia</taxon>
        <taxon>Sphingobacteriales</taxon>
        <taxon>Sphingobacteriaceae</taxon>
        <taxon>Solitalea</taxon>
    </lineage>
</organism>
<evidence type="ECO:0000313" key="2">
    <source>
        <dbReference type="EMBL" id="MCO4293052.1"/>
    </source>
</evidence>
<name>A0A9X2F1R9_9SPHI</name>
<dbReference type="Pfam" id="PF18864">
    <property type="entry name" value="AbiTii"/>
    <property type="match status" value="1"/>
</dbReference>
<dbReference type="InterPro" id="IPR041304">
    <property type="entry name" value="AbiTii"/>
</dbReference>
<protein>
    <recommendedName>
        <fullName evidence="1">AbiTii domain-containing protein</fullName>
    </recommendedName>
</protein>
<proteinExistence type="predicted"/>
<feature type="domain" description="AbiTii" evidence="1">
    <location>
        <begin position="29"/>
        <end position="103"/>
    </location>
</feature>
<accession>A0A9X2F1R9</accession>
<dbReference type="EMBL" id="JAMWYS010000030">
    <property type="protein sequence ID" value="MCO4293052.1"/>
    <property type="molecule type" value="Genomic_DNA"/>
</dbReference>
<evidence type="ECO:0000259" key="1">
    <source>
        <dbReference type="Pfam" id="PF18864"/>
    </source>
</evidence>
<keyword evidence="3" id="KW-1185">Reference proteome</keyword>
<dbReference type="Proteomes" id="UP001155182">
    <property type="component" value="Unassembled WGS sequence"/>
</dbReference>
<comment type="caution">
    <text evidence="2">The sequence shown here is derived from an EMBL/GenBank/DDBJ whole genome shotgun (WGS) entry which is preliminary data.</text>
</comment>
<reference evidence="2" key="1">
    <citation type="submission" date="2022-06" db="EMBL/GenBank/DDBJ databases">
        <title>Solitalea sp. MAHUQ-68 isolated from rhizospheric soil.</title>
        <authorList>
            <person name="Huq M.A."/>
        </authorList>
    </citation>
    <scope>NUCLEOTIDE SEQUENCE</scope>
    <source>
        <strain evidence="2">MAHUQ-68</strain>
    </source>
</reference>
<dbReference type="AlphaFoldDB" id="A0A9X2F1R9"/>
<dbReference type="RefSeq" id="WP_252587548.1">
    <property type="nucleotide sequence ID" value="NZ_JAMWYS010000030.1"/>
</dbReference>